<accession>A0A1H0VTC5</accession>
<dbReference type="GO" id="GO:0005524">
    <property type="term" value="F:ATP binding"/>
    <property type="evidence" value="ECO:0007669"/>
    <property type="project" value="UniProtKB-KW"/>
</dbReference>
<dbReference type="InterPro" id="IPR020536">
    <property type="entry name" value="ThiI_AANH"/>
</dbReference>
<evidence type="ECO:0000256" key="2">
    <source>
        <dbReference type="ARBA" id="ARBA00022840"/>
    </source>
</evidence>
<protein>
    <submittedName>
        <fullName evidence="5">DUF814 domain-containing protein</fullName>
    </submittedName>
</protein>
<evidence type="ECO:0000313" key="7">
    <source>
        <dbReference type="Proteomes" id="UP000198597"/>
    </source>
</evidence>
<dbReference type="PANTHER" id="PTHR11933">
    <property type="entry name" value="TRNA 5-METHYLAMINOMETHYL-2-THIOURIDYLATE -METHYLTRANSFERASE"/>
    <property type="match status" value="1"/>
</dbReference>
<dbReference type="Pfam" id="PF02568">
    <property type="entry name" value="ThiI"/>
    <property type="match status" value="1"/>
</dbReference>
<dbReference type="Proteomes" id="UP000198597">
    <property type="component" value="Unassembled WGS sequence"/>
</dbReference>
<dbReference type="PANTHER" id="PTHR11933:SF6">
    <property type="entry name" value="THIL AANH DOMAIN-CONTAINING PROTEIN"/>
    <property type="match status" value="1"/>
</dbReference>
<dbReference type="OrthoDB" id="9781887at2"/>
<evidence type="ECO:0000313" key="8">
    <source>
        <dbReference type="Proteomes" id="UP000585258"/>
    </source>
</evidence>
<dbReference type="RefSeq" id="WP_089973268.1">
    <property type="nucleotide sequence ID" value="NZ_FNJM01000019.1"/>
</dbReference>
<gene>
    <name evidence="5" type="ORF">H7E68_05500</name>
    <name evidence="6" type="ORF">SAMN04488529_11942</name>
</gene>
<dbReference type="Pfam" id="PF18297">
    <property type="entry name" value="NFACT-R_2"/>
    <property type="match status" value="1"/>
</dbReference>
<evidence type="ECO:0000256" key="1">
    <source>
        <dbReference type="ARBA" id="ARBA00022741"/>
    </source>
</evidence>
<reference evidence="5 8" key="2">
    <citation type="submission" date="2020-08" db="EMBL/GenBank/DDBJ databases">
        <title>Clostridia isolated from Swiss meat.</title>
        <authorList>
            <person name="Wambui J."/>
            <person name="Stevens M.J.A."/>
            <person name="Stephan R."/>
        </authorList>
    </citation>
    <scope>NUCLEOTIDE SEQUENCE [LARGE SCALE GENOMIC DNA]</scope>
    <source>
        <strain evidence="5 8">CM001</strain>
    </source>
</reference>
<dbReference type="InterPro" id="IPR014729">
    <property type="entry name" value="Rossmann-like_a/b/a_fold"/>
</dbReference>
<dbReference type="EMBL" id="JACKWY010000003">
    <property type="protein sequence ID" value="MBB6714190.1"/>
    <property type="molecule type" value="Genomic_DNA"/>
</dbReference>
<keyword evidence="2" id="KW-0067">ATP-binding</keyword>
<sequence length="333" mass="37651">MTKALAMVSGGLDSILAAKLIKDQGIEVIGICFKSYFFSEESAKRMTKQIDIPLEVIDFSKEHMKMVRDPKHGWGKNMNPCIDCHAMMMKYSGELLEKFNADFIITGEVLNQRPMSQNRQALNTVKKASGFANKILRPLCAKNLDETEMETNGLVDREKLLDIMGRSRKPQMALAEEWGITEYPSPAGGCRLTEPNYAIRLKEMLSFKENSEENLDENEIELLRFGRHFRLDGKVKVIAARTGDEGIKIKEYINNKYIAFYASNFTGALVVLTGEGTDKDIEIAARITARYSKGRNEEMVEVKYGQYGKKFTSEVTVKPINDEELQTFIIGAK</sequence>
<evidence type="ECO:0000259" key="4">
    <source>
        <dbReference type="Pfam" id="PF18297"/>
    </source>
</evidence>
<dbReference type="Proteomes" id="UP000585258">
    <property type="component" value="Unassembled WGS sequence"/>
</dbReference>
<dbReference type="EMBL" id="FNJM01000019">
    <property type="protein sequence ID" value="SDP81822.1"/>
    <property type="molecule type" value="Genomic_DNA"/>
</dbReference>
<proteinExistence type="predicted"/>
<dbReference type="AlphaFoldDB" id="A0A1H0VTC5"/>
<evidence type="ECO:0000313" key="6">
    <source>
        <dbReference type="EMBL" id="SDP81822.1"/>
    </source>
</evidence>
<reference evidence="6 7" key="1">
    <citation type="submission" date="2016-10" db="EMBL/GenBank/DDBJ databases">
        <authorList>
            <person name="de Groot N.N."/>
        </authorList>
    </citation>
    <scope>NUCLEOTIDE SEQUENCE [LARGE SCALE GENOMIC DNA]</scope>
    <source>
        <strain evidence="6 7">DSM 12272</strain>
    </source>
</reference>
<keyword evidence="7" id="KW-1185">Reference proteome</keyword>
<feature type="domain" description="NFACT protein RNA binding" evidence="4">
    <location>
        <begin position="226"/>
        <end position="329"/>
    </location>
</feature>
<evidence type="ECO:0000259" key="3">
    <source>
        <dbReference type="Pfam" id="PF02568"/>
    </source>
</evidence>
<feature type="domain" description="Thil AANH" evidence="3">
    <location>
        <begin position="3"/>
        <end position="142"/>
    </location>
</feature>
<dbReference type="InterPro" id="IPR059101">
    <property type="entry name" value="NFACT-R_2"/>
</dbReference>
<name>A0A1H0VTC5_9CLOT</name>
<organism evidence="6 7">
    <name type="scientific">Clostridium gasigenes</name>
    <dbReference type="NCBI Taxonomy" id="94869"/>
    <lineage>
        <taxon>Bacteria</taxon>
        <taxon>Bacillati</taxon>
        <taxon>Bacillota</taxon>
        <taxon>Clostridia</taxon>
        <taxon>Eubacteriales</taxon>
        <taxon>Clostridiaceae</taxon>
        <taxon>Clostridium</taxon>
    </lineage>
</organism>
<dbReference type="GO" id="GO:0004810">
    <property type="term" value="F:CCA tRNA nucleotidyltransferase activity"/>
    <property type="evidence" value="ECO:0007669"/>
    <property type="project" value="InterPro"/>
</dbReference>
<dbReference type="Gene3D" id="3.40.50.620">
    <property type="entry name" value="HUPs"/>
    <property type="match status" value="1"/>
</dbReference>
<dbReference type="STRING" id="94869.SAMN04488529_11942"/>
<evidence type="ECO:0000313" key="5">
    <source>
        <dbReference type="EMBL" id="MBB6714190.1"/>
    </source>
</evidence>
<dbReference type="SUPFAM" id="SSF52402">
    <property type="entry name" value="Adenine nucleotide alpha hydrolases-like"/>
    <property type="match status" value="1"/>
</dbReference>
<keyword evidence="1" id="KW-0547">Nucleotide-binding</keyword>